<keyword evidence="5" id="KW-0564">Palmitate</keyword>
<name>A0A419IB75_9PSEU</name>
<keyword evidence="2" id="KW-1003">Cell membrane</keyword>
<sequence length="147" mass="16247">MSKQQQQAQLAARPTLDEAVAGYEKFRTALRERLATDFGVADWTEEPNSAEYRGCAPQFPDLTEQEAGAKFLARWYAQTSLVPQWEKVKHVVREVVAAYGFTKLTLDVNQNGDAELNFVDQLGAQVSVGSGKNTVVSLTTGCHLIKK</sequence>
<dbReference type="AlphaFoldDB" id="A0A419IB75"/>
<evidence type="ECO:0000256" key="1">
    <source>
        <dbReference type="ARBA" id="ARBA00004193"/>
    </source>
</evidence>
<organism evidence="7 8">
    <name type="scientific">Amycolatopsis panacis</name>
    <dbReference type="NCBI Taxonomy" id="2340917"/>
    <lineage>
        <taxon>Bacteria</taxon>
        <taxon>Bacillati</taxon>
        <taxon>Actinomycetota</taxon>
        <taxon>Actinomycetes</taxon>
        <taxon>Pseudonocardiales</taxon>
        <taxon>Pseudonocardiaceae</taxon>
        <taxon>Amycolatopsis</taxon>
    </lineage>
</organism>
<evidence type="ECO:0000256" key="4">
    <source>
        <dbReference type="ARBA" id="ARBA00023136"/>
    </source>
</evidence>
<keyword evidence="3" id="KW-0732">Signal</keyword>
<dbReference type="EMBL" id="QZFV01000015">
    <property type="protein sequence ID" value="RJQ91983.1"/>
    <property type="molecule type" value="Genomic_DNA"/>
</dbReference>
<dbReference type="InterPro" id="IPR032018">
    <property type="entry name" value="LppA/LppB/LprP"/>
</dbReference>
<evidence type="ECO:0000313" key="8">
    <source>
        <dbReference type="Proteomes" id="UP000285112"/>
    </source>
</evidence>
<comment type="caution">
    <text evidence="7">The sequence shown here is derived from an EMBL/GenBank/DDBJ whole genome shotgun (WGS) entry which is preliminary data.</text>
</comment>
<dbReference type="Gene3D" id="3.30.2030.20">
    <property type="match status" value="1"/>
</dbReference>
<evidence type="ECO:0000256" key="3">
    <source>
        <dbReference type="ARBA" id="ARBA00022729"/>
    </source>
</evidence>
<protein>
    <recommendedName>
        <fullName evidence="9">Lipoprotein</fullName>
    </recommendedName>
</protein>
<keyword evidence="8" id="KW-1185">Reference proteome</keyword>
<keyword evidence="6" id="KW-0449">Lipoprotein</keyword>
<comment type="subcellular location">
    <subcellularLocation>
        <location evidence="1">Cell membrane</location>
        <topology evidence="1">Lipid-anchor</topology>
    </subcellularLocation>
</comment>
<evidence type="ECO:0000256" key="6">
    <source>
        <dbReference type="ARBA" id="ARBA00023288"/>
    </source>
</evidence>
<keyword evidence="4" id="KW-0472">Membrane</keyword>
<proteinExistence type="predicted"/>
<accession>A0A419IB75</accession>
<evidence type="ECO:0000256" key="2">
    <source>
        <dbReference type="ARBA" id="ARBA00022475"/>
    </source>
</evidence>
<evidence type="ECO:0000313" key="7">
    <source>
        <dbReference type="EMBL" id="RJQ91983.1"/>
    </source>
</evidence>
<reference evidence="7 8" key="1">
    <citation type="submission" date="2018-09" db="EMBL/GenBank/DDBJ databases">
        <title>YIM PH 21725 draft genome.</title>
        <authorList>
            <person name="Miao C."/>
        </authorList>
    </citation>
    <scope>NUCLEOTIDE SEQUENCE [LARGE SCALE GENOMIC DNA]</scope>
    <source>
        <strain evidence="8">YIM PH21725</strain>
    </source>
</reference>
<dbReference type="GO" id="GO:0005886">
    <property type="term" value="C:plasma membrane"/>
    <property type="evidence" value="ECO:0007669"/>
    <property type="project" value="UniProtKB-SubCell"/>
</dbReference>
<dbReference type="Proteomes" id="UP000285112">
    <property type="component" value="Unassembled WGS sequence"/>
</dbReference>
<gene>
    <name evidence="7" type="ORF">D5S19_01365</name>
</gene>
<evidence type="ECO:0008006" key="9">
    <source>
        <dbReference type="Google" id="ProtNLM"/>
    </source>
</evidence>
<dbReference type="Pfam" id="PF16708">
    <property type="entry name" value="LppA"/>
    <property type="match status" value="1"/>
</dbReference>
<evidence type="ECO:0000256" key="5">
    <source>
        <dbReference type="ARBA" id="ARBA00023139"/>
    </source>
</evidence>